<keyword evidence="6" id="KW-0547">Nucleotide-binding</keyword>
<comment type="similarity">
    <text evidence="3">Belongs to the ABC transporter superfamily. ABCF family. EF3 subfamily.</text>
</comment>
<dbReference type="GO" id="GO:0016887">
    <property type="term" value="F:ATP hydrolysis activity"/>
    <property type="evidence" value="ECO:0007669"/>
    <property type="project" value="InterPro"/>
</dbReference>
<evidence type="ECO:0000313" key="14">
    <source>
        <dbReference type="EMBL" id="CEM12792.1"/>
    </source>
</evidence>
<evidence type="ECO:0000256" key="7">
    <source>
        <dbReference type="ARBA" id="ARBA00022768"/>
    </source>
</evidence>
<dbReference type="InterPro" id="IPR003593">
    <property type="entry name" value="AAA+_ATPase"/>
</dbReference>
<keyword evidence="9" id="KW-0648">Protein biosynthesis</keyword>
<keyword evidence="7" id="KW-0251">Elongation factor</keyword>
<evidence type="ECO:0000256" key="3">
    <source>
        <dbReference type="ARBA" id="ARBA00011054"/>
    </source>
</evidence>
<dbReference type="GO" id="GO:0005737">
    <property type="term" value="C:cytoplasm"/>
    <property type="evidence" value="ECO:0007669"/>
    <property type="project" value="UniProtKB-SubCell"/>
</dbReference>
<evidence type="ECO:0000256" key="1">
    <source>
        <dbReference type="ARBA" id="ARBA00004496"/>
    </source>
</evidence>
<sequence length="1144" mass="126722">MIIQQGKLSQKQRKALAAQQKQEEEEKKKKELEEEETRKAAAQKQQNLAPPQWGPGKSGGGGGGGPPSKASDTASNASLVDAVIEEISAPGVSVVLRLEKLSEVSSWLDEKPGCVDSVERVSSALLCFKYLATSWISGTRLLEAFVLPRVARVMDLLADKKPSVRNAAEQFSKTLPVLVNAYAVKEVLMPQLFKVMGGKGGWQSKCGALTLLQSICQWPAVERQVASMLPEVVPMMADLMNDAKEAVRKVAADTAVAVCMAVQNKDIEALIPTIVDCNSHFERVPEAVTKLAEVTFVQTVGAGELAITTPVLLRGLRERSTPIKRKSALIVINMAKLVDEAREVGPFLKQLLPELEKQADAVADPDCREVVESAAVHLRRIRDRAVEEEESEGRQKKKDIRSKGISLRSLIPLEKREEVAEHSLRAALTKTLDTQADHDEIMKPTFESPVVPYVCTLAATLMADHQFDLSTWSNQIFMPYFCPLIIHDKGKAGSCCKDFENRCIEEANRIFFHLTGGETEAVEEEEEGGELLCDCRFSLGYGSKILLHQTELVLRRGHRYGLCGANGVGKSTLMRSIANGQLEGFPSPEELRTEYVEHDLDSSVVEISVLDLIFQYPKLRAMGLERQEAERVLGEFGFDAEMRKQPVSALSGGWKMKLALARAMLAKADILLLDEPTNHLDTTNVAWLERYLCSLSRVTSLIVSHDSSFLDNVCTDIIHYQGKKLKNFRGNLSAFVEVKPEAKAYYDLNACSVAFKFPNPASLDGIKSKVAPVVKLSGVSFSYPAFTEAHGRPVLQDVTVRLCLNSRVGVVGPNGAGKSTLIKLVTSEQLCDSGELTRHPNLRIAYVAQHAFHHVEQHLEETPYEYIMWRYAKEEDRENMEKADRKMTEKEMRAREEQQRQLDEEMEMTAEQSEEAAKAMLEKLGCVGGGLPTSSANGEGPAKAEEEEEGEDERVGEGKGVVSLMARRKKYRSYEYQVEWVGFKQKGWPLPSWHHRNELVRWGCKKLVNEIDAKIAAESGLQGRKLDRENVTAHCEDFGLDKELTNHTFVKMLSGGQKVKLVLAAALWSNPHLIILDEPTNYLDRDSLGALAAACKEFQGGVVVISHSREFVDTVCGEIWEVGGGRVKVTGGIWGEDKKKAGKK</sequence>
<dbReference type="InterPro" id="IPR027417">
    <property type="entry name" value="P-loop_NTPase"/>
</dbReference>
<dbReference type="EMBL" id="CDMZ01000368">
    <property type="protein sequence ID" value="CEM12792.1"/>
    <property type="molecule type" value="Genomic_DNA"/>
</dbReference>
<dbReference type="InterPro" id="IPR047038">
    <property type="entry name" value="eEF3_chromodomain-like_sf"/>
</dbReference>
<keyword evidence="4" id="KW-0963">Cytoplasm</keyword>
<dbReference type="InterPro" id="IPR017871">
    <property type="entry name" value="ABC_transporter-like_CS"/>
</dbReference>
<dbReference type="CDD" id="cd03221">
    <property type="entry name" value="ABCF_EF-3"/>
    <property type="match status" value="1"/>
</dbReference>
<dbReference type="PROSITE" id="PS50077">
    <property type="entry name" value="HEAT_REPEAT"/>
    <property type="match status" value="1"/>
</dbReference>
<feature type="region of interest" description="Disordered" evidence="12">
    <location>
        <begin position="1"/>
        <end position="74"/>
    </location>
</feature>
<dbReference type="Gene3D" id="2.40.50.990">
    <property type="match status" value="2"/>
</dbReference>
<evidence type="ECO:0000259" key="13">
    <source>
        <dbReference type="PROSITE" id="PS50893"/>
    </source>
</evidence>
<dbReference type="CDD" id="cd22249">
    <property type="entry name" value="UDM1_RNF168_RNF169-like"/>
    <property type="match status" value="1"/>
</dbReference>
<evidence type="ECO:0000256" key="8">
    <source>
        <dbReference type="ARBA" id="ARBA00022840"/>
    </source>
</evidence>
<comment type="subcellular location">
    <subcellularLocation>
        <location evidence="1">Cytoplasm</location>
    </subcellularLocation>
</comment>
<dbReference type="GO" id="GO:0005524">
    <property type="term" value="F:ATP binding"/>
    <property type="evidence" value="ECO:0007669"/>
    <property type="project" value="UniProtKB-KW"/>
</dbReference>
<keyword evidence="8" id="KW-0067">ATP-binding</keyword>
<dbReference type="PhylomeDB" id="A0A0G4FH92"/>
<feature type="compositionally biased region" description="Basic and acidic residues" evidence="12">
    <location>
        <begin position="21"/>
        <end position="39"/>
    </location>
</feature>
<dbReference type="AlphaFoldDB" id="A0A0G4FH92"/>
<evidence type="ECO:0000256" key="10">
    <source>
        <dbReference type="ARBA" id="ARBA00049360"/>
    </source>
</evidence>
<dbReference type="VEuPathDB" id="CryptoDB:Cvel_16988"/>
<name>A0A0G4FH92_9ALVE</name>
<dbReference type="PANTHER" id="PTHR19211:SF5">
    <property type="entry name" value="ELONGATION FACTOR 3A-RELATED"/>
    <property type="match status" value="1"/>
</dbReference>
<dbReference type="Pfam" id="PF00005">
    <property type="entry name" value="ABC_tran"/>
    <property type="match status" value="3"/>
</dbReference>
<dbReference type="Gene3D" id="3.40.50.300">
    <property type="entry name" value="P-loop containing nucleotide triphosphate hydrolases"/>
    <property type="match status" value="3"/>
</dbReference>
<evidence type="ECO:0000256" key="6">
    <source>
        <dbReference type="ARBA" id="ARBA00022741"/>
    </source>
</evidence>
<feature type="compositionally biased region" description="Gly residues" evidence="12">
    <location>
        <begin position="56"/>
        <end position="66"/>
    </location>
</feature>
<dbReference type="InterPro" id="IPR050611">
    <property type="entry name" value="ABCF"/>
</dbReference>
<dbReference type="FunFam" id="3.40.50.300:FF:000193">
    <property type="entry name" value="Probable Elongation factor 3"/>
    <property type="match status" value="1"/>
</dbReference>
<reference evidence="14" key="1">
    <citation type="submission" date="2014-11" db="EMBL/GenBank/DDBJ databases">
        <authorList>
            <person name="Otto D Thomas"/>
            <person name="Naeem Raeece"/>
        </authorList>
    </citation>
    <scope>NUCLEOTIDE SEQUENCE</scope>
</reference>
<feature type="repeat" description="HEAT" evidence="11">
    <location>
        <begin position="232"/>
        <end position="270"/>
    </location>
</feature>
<feature type="region of interest" description="Disordered" evidence="12">
    <location>
        <begin position="928"/>
        <end position="957"/>
    </location>
</feature>
<dbReference type="InterPro" id="IPR016024">
    <property type="entry name" value="ARM-type_fold"/>
</dbReference>
<dbReference type="Pfam" id="PF24987">
    <property type="entry name" value="HEAT_EF3_N"/>
    <property type="match status" value="1"/>
</dbReference>
<evidence type="ECO:0000256" key="11">
    <source>
        <dbReference type="PROSITE-ProRule" id="PRU00103"/>
    </source>
</evidence>
<evidence type="ECO:0000256" key="5">
    <source>
        <dbReference type="ARBA" id="ARBA00022737"/>
    </source>
</evidence>
<comment type="catalytic activity">
    <reaction evidence="10">
        <text>ATP + H2O = ADP + phosphate + H(+)</text>
        <dbReference type="Rhea" id="RHEA:13065"/>
        <dbReference type="ChEBI" id="CHEBI:15377"/>
        <dbReference type="ChEBI" id="CHEBI:15378"/>
        <dbReference type="ChEBI" id="CHEBI:30616"/>
        <dbReference type="ChEBI" id="CHEBI:43474"/>
        <dbReference type="ChEBI" id="CHEBI:456216"/>
    </reaction>
</comment>
<dbReference type="PANTHER" id="PTHR19211">
    <property type="entry name" value="ATP-BINDING TRANSPORT PROTEIN-RELATED"/>
    <property type="match status" value="1"/>
</dbReference>
<feature type="region of interest" description="Disordered" evidence="12">
    <location>
        <begin position="877"/>
        <end position="901"/>
    </location>
</feature>
<dbReference type="InterPro" id="IPR003439">
    <property type="entry name" value="ABC_transporter-like_ATP-bd"/>
</dbReference>
<dbReference type="InterPro" id="IPR021133">
    <property type="entry name" value="HEAT_type_2"/>
</dbReference>
<dbReference type="GO" id="GO:0003746">
    <property type="term" value="F:translation elongation factor activity"/>
    <property type="evidence" value="ECO:0007669"/>
    <property type="project" value="UniProtKB-KW"/>
</dbReference>
<dbReference type="SMART" id="SM00382">
    <property type="entry name" value="AAA"/>
    <property type="match status" value="2"/>
</dbReference>
<comment type="pathway">
    <text evidence="2">Protein biosynthesis; polypeptide chain elongation.</text>
</comment>
<protein>
    <recommendedName>
        <fullName evidence="13">ABC transporter domain-containing protein</fullName>
    </recommendedName>
</protein>
<dbReference type="PROSITE" id="PS00211">
    <property type="entry name" value="ABC_TRANSPORTER_1"/>
    <property type="match status" value="2"/>
</dbReference>
<organism evidence="14">
    <name type="scientific">Chromera velia CCMP2878</name>
    <dbReference type="NCBI Taxonomy" id="1169474"/>
    <lineage>
        <taxon>Eukaryota</taxon>
        <taxon>Sar</taxon>
        <taxon>Alveolata</taxon>
        <taxon>Colpodellida</taxon>
        <taxon>Chromeraceae</taxon>
        <taxon>Chromera</taxon>
    </lineage>
</organism>
<evidence type="ECO:0000256" key="9">
    <source>
        <dbReference type="ARBA" id="ARBA00022917"/>
    </source>
</evidence>
<evidence type="ECO:0000256" key="12">
    <source>
        <dbReference type="SAM" id="MobiDB-lite"/>
    </source>
</evidence>
<evidence type="ECO:0000256" key="4">
    <source>
        <dbReference type="ARBA" id="ARBA00022490"/>
    </source>
</evidence>
<dbReference type="Gene3D" id="1.25.10.10">
    <property type="entry name" value="Leucine-rich Repeat Variant"/>
    <property type="match status" value="1"/>
</dbReference>
<dbReference type="Pfam" id="PF24984">
    <property type="entry name" value="HEAT_EF3_GNC1"/>
    <property type="match status" value="1"/>
</dbReference>
<evidence type="ECO:0000256" key="2">
    <source>
        <dbReference type="ARBA" id="ARBA00004815"/>
    </source>
</evidence>
<proteinExistence type="inferred from homology"/>
<accession>A0A0G4FH92</accession>
<keyword evidence="5" id="KW-0677">Repeat</keyword>
<dbReference type="PROSITE" id="PS50893">
    <property type="entry name" value="ABC_TRANSPORTER_2"/>
    <property type="match status" value="2"/>
</dbReference>
<dbReference type="InterPro" id="IPR011989">
    <property type="entry name" value="ARM-like"/>
</dbReference>
<feature type="domain" description="ABC transporter" evidence="13">
    <location>
        <begin position="530"/>
        <end position="748"/>
    </location>
</feature>
<dbReference type="SUPFAM" id="SSF52540">
    <property type="entry name" value="P-loop containing nucleoside triphosphate hydrolases"/>
    <property type="match status" value="2"/>
</dbReference>
<gene>
    <name evidence="14" type="ORF">Cvel_16988</name>
</gene>
<feature type="compositionally biased region" description="Acidic residues" evidence="12">
    <location>
        <begin position="945"/>
        <end position="954"/>
    </location>
</feature>
<dbReference type="SUPFAM" id="SSF48371">
    <property type="entry name" value="ARM repeat"/>
    <property type="match status" value="1"/>
</dbReference>
<feature type="domain" description="ABC transporter" evidence="13">
    <location>
        <begin position="774"/>
        <end position="1144"/>
    </location>
</feature>
<dbReference type="UniPathway" id="UPA00345"/>